<dbReference type="EMBL" id="CAKASE010000078">
    <property type="protein sequence ID" value="CAG9578727.1"/>
    <property type="molecule type" value="Genomic_DNA"/>
</dbReference>
<organism evidence="1 2">
    <name type="scientific">Danaus chrysippus</name>
    <name type="common">African queen</name>
    <dbReference type="NCBI Taxonomy" id="151541"/>
    <lineage>
        <taxon>Eukaryota</taxon>
        <taxon>Metazoa</taxon>
        <taxon>Ecdysozoa</taxon>
        <taxon>Arthropoda</taxon>
        <taxon>Hexapoda</taxon>
        <taxon>Insecta</taxon>
        <taxon>Pterygota</taxon>
        <taxon>Neoptera</taxon>
        <taxon>Endopterygota</taxon>
        <taxon>Lepidoptera</taxon>
        <taxon>Glossata</taxon>
        <taxon>Ditrysia</taxon>
        <taxon>Papilionoidea</taxon>
        <taxon>Nymphalidae</taxon>
        <taxon>Danainae</taxon>
        <taxon>Danaini</taxon>
        <taxon>Danaina</taxon>
        <taxon>Danaus</taxon>
        <taxon>Anosia</taxon>
    </lineage>
</organism>
<gene>
    <name evidence="1" type="ORF">DCHRY22_LOCUS12778</name>
</gene>
<keyword evidence="2" id="KW-1185">Reference proteome</keyword>
<proteinExistence type="predicted"/>
<protein>
    <submittedName>
        <fullName evidence="1">(African queen) hypothetical protein</fullName>
    </submittedName>
</protein>
<evidence type="ECO:0000313" key="1">
    <source>
        <dbReference type="EMBL" id="CAG9578727.1"/>
    </source>
</evidence>
<comment type="caution">
    <text evidence="1">The sequence shown here is derived from an EMBL/GenBank/DDBJ whole genome shotgun (WGS) entry which is preliminary data.</text>
</comment>
<sequence length="86" mass="8541">MSVGLYVNTHIPAGGAAPPGGGSDVKQLKQQVLDRNSLGGHYLGIIVPTAAGALKLRGVSGGGRGAARSLRPLVPCRAADSKAAVL</sequence>
<accession>A0A8J2R478</accession>
<dbReference type="Proteomes" id="UP000789524">
    <property type="component" value="Unassembled WGS sequence"/>
</dbReference>
<dbReference type="AlphaFoldDB" id="A0A8J2R478"/>
<evidence type="ECO:0000313" key="2">
    <source>
        <dbReference type="Proteomes" id="UP000789524"/>
    </source>
</evidence>
<reference evidence="1" key="1">
    <citation type="submission" date="2021-09" db="EMBL/GenBank/DDBJ databases">
        <authorList>
            <person name="Martin H S."/>
        </authorList>
    </citation>
    <scope>NUCLEOTIDE SEQUENCE</scope>
</reference>
<name>A0A8J2R478_9NEOP</name>